<keyword evidence="1" id="KW-1133">Transmembrane helix</keyword>
<feature type="transmembrane region" description="Helical" evidence="1">
    <location>
        <begin position="104"/>
        <end position="127"/>
    </location>
</feature>
<feature type="transmembrane region" description="Helical" evidence="1">
    <location>
        <begin position="139"/>
        <end position="163"/>
    </location>
</feature>
<keyword evidence="4" id="KW-1185">Reference proteome</keyword>
<proteinExistence type="predicted"/>
<evidence type="ECO:0000313" key="4">
    <source>
        <dbReference type="Proteomes" id="UP000308730"/>
    </source>
</evidence>
<comment type="caution">
    <text evidence="3">The sequence shown here is derived from an EMBL/GenBank/DDBJ whole genome shotgun (WGS) entry which is preliminary data.</text>
</comment>
<keyword evidence="1" id="KW-0812">Transmembrane</keyword>
<evidence type="ECO:0000313" key="3">
    <source>
        <dbReference type="EMBL" id="THH17916.1"/>
    </source>
</evidence>
<name>A0A4S4LYY6_9APHY</name>
<accession>A0A4S4LYY6</accession>
<keyword evidence="2" id="KW-0732">Signal</keyword>
<evidence type="ECO:0000256" key="1">
    <source>
        <dbReference type="SAM" id="Phobius"/>
    </source>
</evidence>
<keyword evidence="1" id="KW-0472">Membrane</keyword>
<feature type="signal peptide" evidence="2">
    <location>
        <begin position="1"/>
        <end position="19"/>
    </location>
</feature>
<dbReference type="AlphaFoldDB" id="A0A4S4LYY6"/>
<reference evidence="3 4" key="1">
    <citation type="submission" date="2019-02" db="EMBL/GenBank/DDBJ databases">
        <title>Genome sequencing of the rare red list fungi Antrodiella citrinella (Flaviporus citrinellus).</title>
        <authorList>
            <person name="Buettner E."/>
            <person name="Kellner H."/>
        </authorList>
    </citation>
    <scope>NUCLEOTIDE SEQUENCE [LARGE SCALE GENOMIC DNA]</scope>
    <source>
        <strain evidence="3 4">DSM 108506</strain>
    </source>
</reference>
<gene>
    <name evidence="3" type="ORF">EUX98_g9040</name>
</gene>
<dbReference type="Proteomes" id="UP000308730">
    <property type="component" value="Unassembled WGS sequence"/>
</dbReference>
<protein>
    <submittedName>
        <fullName evidence="3">Uncharacterized protein</fullName>
    </submittedName>
</protein>
<sequence>MTHLASYHVLIAVFNRFLALDHGGTVNRPSFGTDVDARIGEDGCGECYNAANVQCKKVERDEGDSPLYDPGPIGLEDVEVLSSGPPVVSTVPAHVHAHAPAHPLIVVPTIAYDVLVVVFAVVVPAVVHAIPVDVPAHSLAVLVLVVAADTAVSAHAVASGFILTRGDSSSAKQYFYETSNSAKHL</sequence>
<organism evidence="3 4">
    <name type="scientific">Antrodiella citrinella</name>
    <dbReference type="NCBI Taxonomy" id="2447956"/>
    <lineage>
        <taxon>Eukaryota</taxon>
        <taxon>Fungi</taxon>
        <taxon>Dikarya</taxon>
        <taxon>Basidiomycota</taxon>
        <taxon>Agaricomycotina</taxon>
        <taxon>Agaricomycetes</taxon>
        <taxon>Polyporales</taxon>
        <taxon>Steccherinaceae</taxon>
        <taxon>Antrodiella</taxon>
    </lineage>
</organism>
<evidence type="ECO:0000256" key="2">
    <source>
        <dbReference type="SAM" id="SignalP"/>
    </source>
</evidence>
<dbReference type="EMBL" id="SGPM01000622">
    <property type="protein sequence ID" value="THH17916.1"/>
    <property type="molecule type" value="Genomic_DNA"/>
</dbReference>
<feature type="chain" id="PRO_5021017895" evidence="2">
    <location>
        <begin position="20"/>
        <end position="185"/>
    </location>
</feature>